<organism evidence="2 3">
    <name type="scientific">Allomyces macrogynus (strain ATCC 38327)</name>
    <name type="common">Allomyces javanicus var. macrogynus</name>
    <dbReference type="NCBI Taxonomy" id="578462"/>
    <lineage>
        <taxon>Eukaryota</taxon>
        <taxon>Fungi</taxon>
        <taxon>Fungi incertae sedis</taxon>
        <taxon>Blastocladiomycota</taxon>
        <taxon>Blastocladiomycetes</taxon>
        <taxon>Blastocladiales</taxon>
        <taxon>Blastocladiaceae</taxon>
        <taxon>Allomyces</taxon>
    </lineage>
</organism>
<feature type="compositionally biased region" description="Basic and acidic residues" evidence="1">
    <location>
        <begin position="209"/>
        <end position="220"/>
    </location>
</feature>
<keyword evidence="3" id="KW-1185">Reference proteome</keyword>
<protein>
    <submittedName>
        <fullName evidence="2">Uncharacterized protein</fullName>
    </submittedName>
</protein>
<gene>
    <name evidence="2" type="ORF">AMAG_16789</name>
</gene>
<dbReference type="AlphaFoldDB" id="A0A0L0TC58"/>
<proteinExistence type="predicted"/>
<dbReference type="Proteomes" id="UP000054350">
    <property type="component" value="Unassembled WGS sequence"/>
</dbReference>
<reference evidence="2 3" key="1">
    <citation type="submission" date="2009-11" db="EMBL/GenBank/DDBJ databases">
        <title>Annotation of Allomyces macrogynus ATCC 38327.</title>
        <authorList>
            <consortium name="The Broad Institute Genome Sequencing Platform"/>
            <person name="Russ C."/>
            <person name="Cuomo C."/>
            <person name="Burger G."/>
            <person name="Gray M.W."/>
            <person name="Holland P.W.H."/>
            <person name="King N."/>
            <person name="Lang F.B.F."/>
            <person name="Roger A.J."/>
            <person name="Ruiz-Trillo I."/>
            <person name="Young S.K."/>
            <person name="Zeng Q."/>
            <person name="Gargeya S."/>
            <person name="Fitzgerald M."/>
            <person name="Haas B."/>
            <person name="Abouelleil A."/>
            <person name="Alvarado L."/>
            <person name="Arachchi H.M."/>
            <person name="Berlin A."/>
            <person name="Chapman S.B."/>
            <person name="Gearin G."/>
            <person name="Goldberg J."/>
            <person name="Griggs A."/>
            <person name="Gujja S."/>
            <person name="Hansen M."/>
            <person name="Heiman D."/>
            <person name="Howarth C."/>
            <person name="Larimer J."/>
            <person name="Lui A."/>
            <person name="MacDonald P.J.P."/>
            <person name="McCowen C."/>
            <person name="Montmayeur A."/>
            <person name="Murphy C."/>
            <person name="Neiman D."/>
            <person name="Pearson M."/>
            <person name="Priest M."/>
            <person name="Roberts A."/>
            <person name="Saif S."/>
            <person name="Shea T."/>
            <person name="Sisk P."/>
            <person name="Stolte C."/>
            <person name="Sykes S."/>
            <person name="Wortman J."/>
            <person name="Nusbaum C."/>
            <person name="Birren B."/>
        </authorList>
    </citation>
    <scope>NUCLEOTIDE SEQUENCE [LARGE SCALE GENOMIC DNA]</scope>
    <source>
        <strain evidence="2 3">ATCC 38327</strain>
    </source>
</reference>
<evidence type="ECO:0000313" key="2">
    <source>
        <dbReference type="EMBL" id="KNE72301.1"/>
    </source>
</evidence>
<dbReference type="VEuPathDB" id="FungiDB:AMAG_16789"/>
<evidence type="ECO:0000313" key="3">
    <source>
        <dbReference type="Proteomes" id="UP000054350"/>
    </source>
</evidence>
<feature type="compositionally biased region" description="Acidic residues" evidence="1">
    <location>
        <begin position="137"/>
        <end position="156"/>
    </location>
</feature>
<accession>A0A0L0TC58</accession>
<feature type="compositionally biased region" description="Low complexity" evidence="1">
    <location>
        <begin position="236"/>
        <end position="247"/>
    </location>
</feature>
<feature type="region of interest" description="Disordered" evidence="1">
    <location>
        <begin position="136"/>
        <end position="193"/>
    </location>
</feature>
<sequence length="294" mass="30871">MDDLLEFLNLDGLRAPPGPHGAFDADAMDLDVVVGIDRLPSPPILSDALPPSATAASSTVDADLLMTSSALRPSANLAIMVDGSSSLLPPSALALPTTPVTPASSSMPMPLPQMPPPVSCGTLFHDQLVRRAPMWSGEEDEIHDDDDASDHDEDIDGNERMSPAVPFAVALPTPPRATAPQRERSESLPSSAAEMTSRILAAIDRDHHHAHRDQLDHDTLHSPTASSSSHGDRSSAESSPLSSAASSDMEEDEADATNDVPMLAINPSQLSHAPALLPPPPTRPARTTRSATSV</sequence>
<name>A0A0L0TC58_ALLM3</name>
<evidence type="ECO:0000256" key="1">
    <source>
        <dbReference type="SAM" id="MobiDB-lite"/>
    </source>
</evidence>
<feature type="region of interest" description="Disordered" evidence="1">
    <location>
        <begin position="209"/>
        <end position="294"/>
    </location>
</feature>
<reference evidence="3" key="2">
    <citation type="submission" date="2009-11" db="EMBL/GenBank/DDBJ databases">
        <title>The Genome Sequence of Allomyces macrogynus strain ATCC 38327.</title>
        <authorList>
            <consortium name="The Broad Institute Genome Sequencing Platform"/>
            <person name="Russ C."/>
            <person name="Cuomo C."/>
            <person name="Shea T."/>
            <person name="Young S.K."/>
            <person name="Zeng Q."/>
            <person name="Koehrsen M."/>
            <person name="Haas B."/>
            <person name="Borodovsky M."/>
            <person name="Guigo R."/>
            <person name="Alvarado L."/>
            <person name="Berlin A."/>
            <person name="Borenstein D."/>
            <person name="Chen Z."/>
            <person name="Engels R."/>
            <person name="Freedman E."/>
            <person name="Gellesch M."/>
            <person name="Goldberg J."/>
            <person name="Griggs A."/>
            <person name="Gujja S."/>
            <person name="Heiman D."/>
            <person name="Hepburn T."/>
            <person name="Howarth C."/>
            <person name="Jen D."/>
            <person name="Larson L."/>
            <person name="Lewis B."/>
            <person name="Mehta T."/>
            <person name="Park D."/>
            <person name="Pearson M."/>
            <person name="Roberts A."/>
            <person name="Saif S."/>
            <person name="Shenoy N."/>
            <person name="Sisk P."/>
            <person name="Stolte C."/>
            <person name="Sykes S."/>
            <person name="Walk T."/>
            <person name="White J."/>
            <person name="Yandava C."/>
            <person name="Burger G."/>
            <person name="Gray M.W."/>
            <person name="Holland P.W.H."/>
            <person name="King N."/>
            <person name="Lang F.B.F."/>
            <person name="Roger A.J."/>
            <person name="Ruiz-Trillo I."/>
            <person name="Lander E."/>
            <person name="Nusbaum C."/>
        </authorList>
    </citation>
    <scope>NUCLEOTIDE SEQUENCE [LARGE SCALE GENOMIC DNA]</scope>
    <source>
        <strain evidence="3">ATCC 38327</strain>
    </source>
</reference>
<feature type="compositionally biased region" description="Low complexity" evidence="1">
    <location>
        <begin position="284"/>
        <end position="294"/>
    </location>
</feature>
<dbReference type="EMBL" id="GG745378">
    <property type="protein sequence ID" value="KNE72301.1"/>
    <property type="molecule type" value="Genomic_DNA"/>
</dbReference>